<organism evidence="3 4">
    <name type="scientific">Paenibacillus odorifer</name>
    <dbReference type="NCBI Taxonomy" id="189426"/>
    <lineage>
        <taxon>Bacteria</taxon>
        <taxon>Bacillati</taxon>
        <taxon>Bacillota</taxon>
        <taxon>Bacilli</taxon>
        <taxon>Bacillales</taxon>
        <taxon>Paenibacillaceae</taxon>
        <taxon>Paenibacillus</taxon>
    </lineage>
</organism>
<reference evidence="3 4" key="1">
    <citation type="submission" date="2016-10" db="EMBL/GenBank/DDBJ databases">
        <title>Paenibacillus species isolates.</title>
        <authorList>
            <person name="Beno S.M."/>
        </authorList>
    </citation>
    <scope>NUCLEOTIDE SEQUENCE [LARGE SCALE GENOMIC DNA]</scope>
    <source>
        <strain evidence="3 4">FSL H7-0918</strain>
    </source>
</reference>
<feature type="coiled-coil region" evidence="1">
    <location>
        <begin position="399"/>
        <end position="430"/>
    </location>
</feature>
<feature type="domain" description="Response receiver" evidence="2">
    <location>
        <begin position="17"/>
        <end position="218"/>
    </location>
</feature>
<evidence type="ECO:0000259" key="2">
    <source>
        <dbReference type="Pfam" id="PF19192"/>
    </source>
</evidence>
<keyword evidence="1" id="KW-0175">Coiled coil</keyword>
<proteinExistence type="predicted"/>
<evidence type="ECO:0000256" key="1">
    <source>
        <dbReference type="SAM" id="Coils"/>
    </source>
</evidence>
<dbReference type="EMBL" id="MPTO01000020">
    <property type="protein sequence ID" value="OME16035.1"/>
    <property type="molecule type" value="Genomic_DNA"/>
</dbReference>
<dbReference type="Pfam" id="PF19192">
    <property type="entry name" value="Response_reg_2"/>
    <property type="match status" value="1"/>
</dbReference>
<evidence type="ECO:0000313" key="4">
    <source>
        <dbReference type="Proteomes" id="UP000187323"/>
    </source>
</evidence>
<evidence type="ECO:0000313" key="3">
    <source>
        <dbReference type="EMBL" id="OME16035.1"/>
    </source>
</evidence>
<dbReference type="InterPro" id="IPR043834">
    <property type="entry name" value="REC"/>
</dbReference>
<dbReference type="AlphaFoldDB" id="A0AB36JCM2"/>
<comment type="caution">
    <text evidence="3">The sequence shown here is derived from an EMBL/GenBank/DDBJ whole genome shotgun (WGS) entry which is preliminary data.</text>
</comment>
<name>A0AB36JCM2_9BACL</name>
<protein>
    <recommendedName>
        <fullName evidence="2">Response receiver domain-containing protein</fullName>
    </recommendedName>
</protein>
<dbReference type="RefSeq" id="WP_076136885.1">
    <property type="nucleotide sequence ID" value="NZ_MPTO01000020.1"/>
</dbReference>
<dbReference type="Proteomes" id="UP000187323">
    <property type="component" value="Unassembled WGS sequence"/>
</dbReference>
<accession>A0AB36JCM2</accession>
<sequence>MTTIITDSVREIALKYFSDIVYIDDALINPNNFLPINQTAVEQASSVEKTREDSSVPYRRLPPTRTIKDREEVADQINNTGEDRIRQTNAIGAQDYSKAFSLLYEFQQLGCKASPFYFESEDSVDLAVKLIETSHLTILDWELDSKGGEVTLRLLEKSLNKKNRMKMIVVYTRSPEKARDSLHGKYPNSPPEQIKSESGEYYLVKLENAFLLVCNKETFNAKGIMETFTDQIISNYGYFVFGFFDSINKMNDQTALILQRFSYPFDNALILQLCSSGFSQNDYAQIVSKMISNHFNKTTYVNSEILEGIILNWKREVSKLLDKSNEDLLSLIKNYIVEICKLHNSGTNGKRNIDNIGLLKEISADRWREYLNALDTIDLNRNKPFKEINTMVINDVLSIKSEKKMKRSLIEELEKLKKETKNDIIVMHKNKYKREVSEVLNPLIPVLFAFLLSSNATAPNIKRSVRELVEIMKVVPYDESSIENVAKLNDNELINFFSSGDILFKNDTEALICISPSCDAFNPAEKVMHHLKFIRGSIIKKDSEFQQLKEGQHLSVLPNPENLELLCIKWEFYKTEVIDIKNNFEQYKSYKRPYRFEQSYCQQIINSYLAYHSRSGVDELFFKKDSSMRNFFVFPSALE</sequence>
<gene>
    <name evidence="3" type="ORF">BSK47_20785</name>
</gene>